<evidence type="ECO:0000256" key="1">
    <source>
        <dbReference type="ARBA" id="ARBA00008761"/>
    </source>
</evidence>
<dbReference type="Pfam" id="PF01385">
    <property type="entry name" value="OrfB_IS605"/>
    <property type="match status" value="1"/>
</dbReference>
<evidence type="ECO:0000256" key="3">
    <source>
        <dbReference type="ARBA" id="ARBA00023125"/>
    </source>
</evidence>
<dbReference type="Pfam" id="PF07282">
    <property type="entry name" value="Cas12f1-like_TNB"/>
    <property type="match status" value="1"/>
</dbReference>
<dbReference type="InterPro" id="IPR010095">
    <property type="entry name" value="Cas12f1-like_TNB"/>
</dbReference>
<dbReference type="Proteomes" id="UP000218627">
    <property type="component" value="Unassembled WGS sequence"/>
</dbReference>
<dbReference type="GO" id="GO:0003677">
    <property type="term" value="F:DNA binding"/>
    <property type="evidence" value="ECO:0007669"/>
    <property type="project" value="UniProtKB-KW"/>
</dbReference>
<feature type="domain" description="Cas12f1-like TNB" evidence="6">
    <location>
        <begin position="283"/>
        <end position="348"/>
    </location>
</feature>
<dbReference type="GO" id="GO:0006310">
    <property type="term" value="P:DNA recombination"/>
    <property type="evidence" value="ECO:0007669"/>
    <property type="project" value="UniProtKB-KW"/>
</dbReference>
<dbReference type="AlphaFoldDB" id="A0A285P066"/>
<accession>A0A285P066</accession>
<protein>
    <submittedName>
        <fullName evidence="7">Putative transposase</fullName>
    </submittedName>
</protein>
<evidence type="ECO:0000256" key="4">
    <source>
        <dbReference type="ARBA" id="ARBA00023172"/>
    </source>
</evidence>
<dbReference type="GO" id="GO:0032196">
    <property type="term" value="P:transposition"/>
    <property type="evidence" value="ECO:0007669"/>
    <property type="project" value="UniProtKB-KW"/>
</dbReference>
<keyword evidence="3" id="KW-0238">DNA-binding</keyword>
<evidence type="ECO:0000259" key="5">
    <source>
        <dbReference type="Pfam" id="PF01385"/>
    </source>
</evidence>
<evidence type="ECO:0000256" key="2">
    <source>
        <dbReference type="ARBA" id="ARBA00022578"/>
    </source>
</evidence>
<dbReference type="NCBIfam" id="NF040570">
    <property type="entry name" value="guided_TnpB"/>
    <property type="match status" value="1"/>
</dbReference>
<dbReference type="EMBL" id="OBEN01000006">
    <property type="protein sequence ID" value="SNZ14667.1"/>
    <property type="molecule type" value="Genomic_DNA"/>
</dbReference>
<dbReference type="NCBIfam" id="TIGR01766">
    <property type="entry name" value="IS200/IS605 family accessory protein TnpB-like domain"/>
    <property type="match status" value="1"/>
</dbReference>
<keyword evidence="8" id="KW-1185">Reference proteome</keyword>
<evidence type="ECO:0000259" key="6">
    <source>
        <dbReference type="Pfam" id="PF07282"/>
    </source>
</evidence>
<evidence type="ECO:0000313" key="8">
    <source>
        <dbReference type="Proteomes" id="UP000218627"/>
    </source>
</evidence>
<comment type="similarity">
    <text evidence="1">In the C-terminal section; belongs to the transposase 35 family.</text>
</comment>
<name>A0A285P066_9AQUI</name>
<proteinExistence type="inferred from homology"/>
<evidence type="ECO:0000313" key="7">
    <source>
        <dbReference type="EMBL" id="SNZ14667.1"/>
    </source>
</evidence>
<reference evidence="8" key="1">
    <citation type="submission" date="2017-09" db="EMBL/GenBank/DDBJ databases">
        <authorList>
            <person name="Varghese N."/>
            <person name="Submissions S."/>
        </authorList>
    </citation>
    <scope>NUCLEOTIDE SEQUENCE [LARGE SCALE GENOMIC DNA]</scope>
    <source>
        <strain evidence="8">DSM 2913</strain>
    </source>
</reference>
<dbReference type="InterPro" id="IPR001959">
    <property type="entry name" value="Transposase"/>
</dbReference>
<gene>
    <name evidence="7" type="ORF">SAMN06265353_1161</name>
</gene>
<keyword evidence="2" id="KW-0815">Transposition</keyword>
<keyword evidence="4" id="KW-0233">DNA recombination</keyword>
<organism evidence="7 8">
    <name type="scientific">Hydrogenobacter hydrogenophilus</name>
    <dbReference type="NCBI Taxonomy" id="35835"/>
    <lineage>
        <taxon>Bacteria</taxon>
        <taxon>Pseudomonadati</taxon>
        <taxon>Aquificota</taxon>
        <taxon>Aquificia</taxon>
        <taxon>Aquificales</taxon>
        <taxon>Aquificaceae</taxon>
        <taxon>Hydrogenobacter</taxon>
    </lineage>
</organism>
<sequence length="422" mass="49678">MPTLESFVSNLLNSFVDIVLNSTLEEKTKKVLLYLASRQEIFCVKSQTAKWKDQELEITEYERLLARKIFKHLLSKYKKPSFRKNTLILDSKCALIERPTKARSYDLWVKISTLEKGKPVWIPINLHDYFHQREGVLTPVVQIVEEDGELKLRLVKEVHQREMQRHGVVALDFGMNSLFATDRGDLFGRSFYQKVKEYAEKIDKLQRNLQRQGIKPKESKRYRRLQERLSAFVKSEIRRLLNRIIKLYSPEVIVIENLNGFLNEVINNFPKSVKRVLIRFGLGEIRKKLRELQEEYGIRVVEVNQAYSSQACCQCGYVDRENRKDRDTFECKCCGIKLHADVNASRNLRERFLGSLHLRRMEQALRWQVERFLQNLSSERFKCLRGKARSLLTQNPYFKKVLGDSSKPEVWINNLKGDICPC</sequence>
<feature type="domain" description="Probable transposase IS891/IS1136/IS1341" evidence="5">
    <location>
        <begin position="157"/>
        <end position="259"/>
    </location>
</feature>